<protein>
    <submittedName>
        <fullName evidence="1">Uncharacterized protein</fullName>
    </submittedName>
</protein>
<proteinExistence type="predicted"/>
<evidence type="ECO:0000313" key="2">
    <source>
        <dbReference type="Proteomes" id="UP000474296"/>
    </source>
</evidence>
<organism evidence="1 2">
    <name type="scientific">Spongiivirga citrea</name>
    <dbReference type="NCBI Taxonomy" id="1481457"/>
    <lineage>
        <taxon>Bacteria</taxon>
        <taxon>Pseudomonadati</taxon>
        <taxon>Bacteroidota</taxon>
        <taxon>Flavobacteriia</taxon>
        <taxon>Flavobacteriales</taxon>
        <taxon>Flavobacteriaceae</taxon>
        <taxon>Spongiivirga</taxon>
    </lineage>
</organism>
<evidence type="ECO:0000313" key="1">
    <source>
        <dbReference type="EMBL" id="NER17553.1"/>
    </source>
</evidence>
<gene>
    <name evidence="1" type="ORF">GWK10_10050</name>
</gene>
<name>A0A6M0CKM9_9FLAO</name>
<sequence>MKIYQLIYDYNRSNDSEKDAYHIPFEHSNIASSIFLNKKHTERLPKKIYFRSNLNIITKTDFPLNDLRIPIMSDRLIKLIKSIGDINLKEIPAIMLDDKFLESKFDSSGSLINEVKYVDNYKAIMLLDRIDCFDYENSIYEPGELNPNIPGYIRKLVLNISDINLPPIFRIKESPSRILITEKVKKLIIDKDISGCLFENVETKKELKNTRQIGGILGKEYFELGRGNRKVSENYLRPYILGFNINNKQKPFVVAMGDNHSDTVATKLSIAELVSGKWDEHIRLSNSEKFVESLKKALKNKEEFPQKFILELIK</sequence>
<dbReference type="Proteomes" id="UP000474296">
    <property type="component" value="Unassembled WGS sequence"/>
</dbReference>
<reference evidence="1 2" key="1">
    <citation type="submission" date="2020-01" db="EMBL/GenBank/DDBJ databases">
        <title>Spongiivirga citrea KCTC 32990T.</title>
        <authorList>
            <person name="Wang G."/>
        </authorList>
    </citation>
    <scope>NUCLEOTIDE SEQUENCE [LARGE SCALE GENOMIC DNA]</scope>
    <source>
        <strain evidence="1 2">KCTC 32990</strain>
    </source>
</reference>
<comment type="caution">
    <text evidence="1">The sequence shown here is derived from an EMBL/GenBank/DDBJ whole genome shotgun (WGS) entry which is preliminary data.</text>
</comment>
<dbReference type="EMBL" id="JAABOQ010000004">
    <property type="protein sequence ID" value="NER17553.1"/>
    <property type="molecule type" value="Genomic_DNA"/>
</dbReference>
<dbReference type="RefSeq" id="WP_164032187.1">
    <property type="nucleotide sequence ID" value="NZ_JAABOQ010000004.1"/>
</dbReference>
<accession>A0A6M0CKM9</accession>
<dbReference type="AlphaFoldDB" id="A0A6M0CKM9"/>
<keyword evidence="2" id="KW-1185">Reference proteome</keyword>